<comment type="subcellular location">
    <subcellularLocation>
        <location evidence="1">Nucleus</location>
    </subcellularLocation>
</comment>
<dbReference type="Gene3D" id="3.30.160.60">
    <property type="entry name" value="Classic Zinc Finger"/>
    <property type="match status" value="1"/>
</dbReference>
<dbReference type="InterPro" id="IPR051574">
    <property type="entry name" value="ZnF_E-box_Homeobox"/>
</dbReference>
<proteinExistence type="predicted"/>
<keyword evidence="2" id="KW-0479">Metal-binding</keyword>
<evidence type="ECO:0000256" key="7">
    <source>
        <dbReference type="ARBA" id="ARBA00023242"/>
    </source>
</evidence>
<sequence length="244" mass="28093">MSEAETNQSQESEGGNMLKIKCKPPPVIKESEFRYQCEWDTCDQIETDMSAFIKHVGTHVVKYHQQTLHADLGTGICYTCGWRACGTQIIGSEIDFNRHIYFHVFHVRIKYVGTHLSNTLRLNTCQIGTQSRNWIPELPENLECSWQDCGIIYDNPYLFYCHVSLHAQVYSEGRDVPCKCLWADCDAVVRSRHRLKEHLRSHTQEKVIACPTCGSLFCSRTKLVDHFLRQTHSDCLMETEKGSS</sequence>
<evidence type="ECO:0000256" key="3">
    <source>
        <dbReference type="ARBA" id="ARBA00022737"/>
    </source>
</evidence>
<keyword evidence="4 8" id="KW-0863">Zinc-finger</keyword>
<dbReference type="GO" id="GO:0000978">
    <property type="term" value="F:RNA polymerase II cis-regulatory region sequence-specific DNA binding"/>
    <property type="evidence" value="ECO:0007669"/>
    <property type="project" value="TreeGrafter"/>
</dbReference>
<keyword evidence="11" id="KW-1185">Reference proteome</keyword>
<dbReference type="InterPro" id="IPR036236">
    <property type="entry name" value="Znf_C2H2_sf"/>
</dbReference>
<dbReference type="InterPro" id="IPR013087">
    <property type="entry name" value="Znf_C2H2_type"/>
</dbReference>
<dbReference type="Proteomes" id="UP000245119">
    <property type="component" value="Linkage Group LG7"/>
</dbReference>
<dbReference type="GO" id="GO:0008270">
    <property type="term" value="F:zinc ion binding"/>
    <property type="evidence" value="ECO:0007669"/>
    <property type="project" value="UniProtKB-KW"/>
</dbReference>
<dbReference type="GO" id="GO:0000981">
    <property type="term" value="F:DNA-binding transcription factor activity, RNA polymerase II-specific"/>
    <property type="evidence" value="ECO:0007669"/>
    <property type="project" value="TreeGrafter"/>
</dbReference>
<gene>
    <name evidence="10" type="ORF">C0Q70_12216</name>
</gene>
<organism evidence="10 11">
    <name type="scientific">Pomacea canaliculata</name>
    <name type="common">Golden apple snail</name>
    <dbReference type="NCBI Taxonomy" id="400727"/>
    <lineage>
        <taxon>Eukaryota</taxon>
        <taxon>Metazoa</taxon>
        <taxon>Spiralia</taxon>
        <taxon>Lophotrochozoa</taxon>
        <taxon>Mollusca</taxon>
        <taxon>Gastropoda</taxon>
        <taxon>Caenogastropoda</taxon>
        <taxon>Architaenioglossa</taxon>
        <taxon>Ampullarioidea</taxon>
        <taxon>Ampullariidae</taxon>
        <taxon>Pomacea</taxon>
    </lineage>
</organism>
<evidence type="ECO:0000256" key="5">
    <source>
        <dbReference type="ARBA" id="ARBA00022833"/>
    </source>
</evidence>
<dbReference type="PROSITE" id="PS00028">
    <property type="entry name" value="ZINC_FINGER_C2H2_1"/>
    <property type="match status" value="2"/>
</dbReference>
<evidence type="ECO:0000313" key="10">
    <source>
        <dbReference type="EMBL" id="PVD27066.1"/>
    </source>
</evidence>
<dbReference type="SUPFAM" id="SSF57667">
    <property type="entry name" value="beta-beta-alpha zinc fingers"/>
    <property type="match status" value="1"/>
</dbReference>
<keyword evidence="6" id="KW-0238">DNA-binding</keyword>
<feature type="domain" description="C2H2-type" evidence="9">
    <location>
        <begin position="178"/>
        <end position="207"/>
    </location>
</feature>
<evidence type="ECO:0000256" key="6">
    <source>
        <dbReference type="ARBA" id="ARBA00023125"/>
    </source>
</evidence>
<dbReference type="PROSITE" id="PS50157">
    <property type="entry name" value="ZINC_FINGER_C2H2_2"/>
    <property type="match status" value="1"/>
</dbReference>
<comment type="caution">
    <text evidence="10">The sequence shown here is derived from an EMBL/GenBank/DDBJ whole genome shotgun (WGS) entry which is preliminary data.</text>
</comment>
<keyword evidence="7" id="KW-0539">Nucleus</keyword>
<accession>A0A2T7P0Y5</accession>
<dbReference type="GO" id="GO:0005634">
    <property type="term" value="C:nucleus"/>
    <property type="evidence" value="ECO:0007669"/>
    <property type="project" value="UniProtKB-SubCell"/>
</dbReference>
<name>A0A2T7P0Y5_POMCA</name>
<evidence type="ECO:0000313" key="11">
    <source>
        <dbReference type="Proteomes" id="UP000245119"/>
    </source>
</evidence>
<keyword evidence="5" id="KW-0862">Zinc</keyword>
<dbReference type="OrthoDB" id="10039931at2759"/>
<dbReference type="STRING" id="400727.A0A2T7P0Y5"/>
<protein>
    <recommendedName>
        <fullName evidence="9">C2H2-type domain-containing protein</fullName>
    </recommendedName>
</protein>
<dbReference type="GO" id="GO:0045892">
    <property type="term" value="P:negative regulation of DNA-templated transcription"/>
    <property type="evidence" value="ECO:0007669"/>
    <property type="project" value="UniProtKB-ARBA"/>
</dbReference>
<dbReference type="SMART" id="SM00355">
    <property type="entry name" value="ZnF_C2H2"/>
    <property type="match status" value="5"/>
</dbReference>
<evidence type="ECO:0000256" key="2">
    <source>
        <dbReference type="ARBA" id="ARBA00022723"/>
    </source>
</evidence>
<evidence type="ECO:0000256" key="8">
    <source>
        <dbReference type="PROSITE-ProRule" id="PRU00042"/>
    </source>
</evidence>
<dbReference type="EMBL" id="PZQS01000007">
    <property type="protein sequence ID" value="PVD27066.1"/>
    <property type="molecule type" value="Genomic_DNA"/>
</dbReference>
<evidence type="ECO:0000256" key="1">
    <source>
        <dbReference type="ARBA" id="ARBA00004123"/>
    </source>
</evidence>
<dbReference type="PANTHER" id="PTHR24391">
    <property type="entry name" value="HISTONE H4 TRANSCRIPTION FACTOR-RELATED"/>
    <property type="match status" value="1"/>
</dbReference>
<dbReference type="AlphaFoldDB" id="A0A2T7P0Y5"/>
<evidence type="ECO:0000256" key="4">
    <source>
        <dbReference type="ARBA" id="ARBA00022771"/>
    </source>
</evidence>
<evidence type="ECO:0000259" key="9">
    <source>
        <dbReference type="PROSITE" id="PS50157"/>
    </source>
</evidence>
<reference evidence="10 11" key="1">
    <citation type="submission" date="2018-04" db="EMBL/GenBank/DDBJ databases">
        <title>The genome of golden apple snail Pomacea canaliculata provides insight into stress tolerance and invasive adaptation.</title>
        <authorList>
            <person name="Liu C."/>
            <person name="Liu B."/>
            <person name="Ren Y."/>
            <person name="Zhang Y."/>
            <person name="Wang H."/>
            <person name="Li S."/>
            <person name="Jiang F."/>
            <person name="Yin L."/>
            <person name="Zhang G."/>
            <person name="Qian W."/>
            <person name="Fan W."/>
        </authorList>
    </citation>
    <scope>NUCLEOTIDE SEQUENCE [LARGE SCALE GENOMIC DNA]</scope>
    <source>
        <strain evidence="10">SZHN2017</strain>
        <tissue evidence="10">Muscle</tissue>
    </source>
</reference>
<dbReference type="PANTHER" id="PTHR24391:SF18">
    <property type="entry name" value="EG:115C2.6 PROTEIN"/>
    <property type="match status" value="1"/>
</dbReference>
<keyword evidence="3" id="KW-0677">Repeat</keyword>